<sequence length="156" mass="17365">MKVGDKVSDLIQNNINLHSQARTKEEALKELCKELEKNNVVSDKILFYQAVQEREAIGPTGMENGIAIPHGESDVVNRAAIAVLKTNDGLVWESLDNQPIKLIFLLVVPTIDRNIEHLKILSRLSAALTHKEVQDKLLCENDIVSFKKILQNAGGM</sequence>
<gene>
    <name evidence="7" type="ORF">FD22_GL002573</name>
</gene>
<dbReference type="PROSITE" id="PS51094">
    <property type="entry name" value="PTS_EIIA_TYPE_2"/>
    <property type="match status" value="1"/>
</dbReference>
<reference evidence="7 8" key="1">
    <citation type="journal article" date="2015" name="Genome Announc.">
        <title>Expanding the biotechnology potential of lactobacilli through comparative genomics of 213 strains and associated genera.</title>
        <authorList>
            <person name="Sun Z."/>
            <person name="Harris H.M."/>
            <person name="McCann A."/>
            <person name="Guo C."/>
            <person name="Argimon S."/>
            <person name="Zhang W."/>
            <person name="Yang X."/>
            <person name="Jeffery I.B."/>
            <person name="Cooney J.C."/>
            <person name="Kagawa T.F."/>
            <person name="Liu W."/>
            <person name="Song Y."/>
            <person name="Salvetti E."/>
            <person name="Wrobel A."/>
            <person name="Rasinkangas P."/>
            <person name="Parkhill J."/>
            <person name="Rea M.C."/>
            <person name="O'Sullivan O."/>
            <person name="Ritari J."/>
            <person name="Douillard F.P."/>
            <person name="Paul Ross R."/>
            <person name="Yang R."/>
            <person name="Briner A.E."/>
            <person name="Felis G.E."/>
            <person name="de Vos W.M."/>
            <person name="Barrangou R."/>
            <person name="Klaenhammer T.R."/>
            <person name="Caufield P.W."/>
            <person name="Cui Y."/>
            <person name="Zhang H."/>
            <person name="O'Toole P.W."/>
        </authorList>
    </citation>
    <scope>NUCLEOTIDE SEQUENCE [LARGE SCALE GENOMIC DNA]</scope>
    <source>
        <strain evidence="7 8">DSM 20001</strain>
    </source>
</reference>
<name>A0A0R1F6K5_9LACO</name>
<dbReference type="InterPro" id="IPR051541">
    <property type="entry name" value="PTS_SugarTrans_NitroReg"/>
</dbReference>
<dbReference type="CDD" id="cd00211">
    <property type="entry name" value="PTS_IIA_fru"/>
    <property type="match status" value="1"/>
</dbReference>
<evidence type="ECO:0000256" key="3">
    <source>
        <dbReference type="ARBA" id="ARBA00022597"/>
    </source>
</evidence>
<dbReference type="SUPFAM" id="SSF55804">
    <property type="entry name" value="Phoshotransferase/anion transport protein"/>
    <property type="match status" value="1"/>
</dbReference>
<dbReference type="PANTHER" id="PTHR47738:SF2">
    <property type="entry name" value="PTS SYSTEM FRUCTOSE-LIKE EIIA COMPONENT"/>
    <property type="match status" value="1"/>
</dbReference>
<keyword evidence="4" id="KW-0808">Transferase</keyword>
<dbReference type="Gene3D" id="3.40.930.10">
    <property type="entry name" value="Mannitol-specific EII, Chain A"/>
    <property type="match status" value="1"/>
</dbReference>
<keyword evidence="3" id="KW-0762">Sugar transport</keyword>
<evidence type="ECO:0000259" key="6">
    <source>
        <dbReference type="PROSITE" id="PS51094"/>
    </source>
</evidence>
<dbReference type="GO" id="GO:0008982">
    <property type="term" value="F:protein-N(PI)-phosphohistidine-sugar phosphotransferase activity"/>
    <property type="evidence" value="ECO:0007669"/>
    <property type="project" value="InterPro"/>
</dbReference>
<dbReference type="GO" id="GO:0009401">
    <property type="term" value="P:phosphoenolpyruvate-dependent sugar phosphotransferase system"/>
    <property type="evidence" value="ECO:0007669"/>
    <property type="project" value="UniProtKB-KW"/>
</dbReference>
<evidence type="ECO:0000313" key="7">
    <source>
        <dbReference type="EMBL" id="KRK14247.1"/>
    </source>
</evidence>
<dbReference type="InterPro" id="IPR002178">
    <property type="entry name" value="PTS_EIIA_type-2_dom"/>
</dbReference>
<evidence type="ECO:0000256" key="4">
    <source>
        <dbReference type="ARBA" id="ARBA00022679"/>
    </source>
</evidence>
<feature type="domain" description="PTS EIIA type-2" evidence="6">
    <location>
        <begin position="8"/>
        <end position="153"/>
    </location>
</feature>
<dbReference type="EMBL" id="AZCN01000094">
    <property type="protein sequence ID" value="KRK14247.1"/>
    <property type="molecule type" value="Genomic_DNA"/>
</dbReference>
<dbReference type="PANTHER" id="PTHR47738">
    <property type="entry name" value="PTS SYSTEM FRUCTOSE-LIKE EIIA COMPONENT-RELATED"/>
    <property type="match status" value="1"/>
</dbReference>
<evidence type="ECO:0000256" key="5">
    <source>
        <dbReference type="ARBA" id="ARBA00022683"/>
    </source>
</evidence>
<dbReference type="AlphaFoldDB" id="A0A0R1F6K5"/>
<dbReference type="InterPro" id="IPR004715">
    <property type="entry name" value="PTS_IIA_fruc"/>
</dbReference>
<keyword evidence="1" id="KW-0813">Transport</keyword>
<proteinExistence type="predicted"/>
<comment type="caution">
    <text evidence="7">The sequence shown here is derived from an EMBL/GenBank/DDBJ whole genome shotgun (WGS) entry which is preliminary data.</text>
</comment>
<dbReference type="PATRIC" id="fig|913848.6.peg.2622"/>
<accession>A0A0R1F6K5</accession>
<dbReference type="NCBIfam" id="TIGR00848">
    <property type="entry name" value="fruA"/>
    <property type="match status" value="1"/>
</dbReference>
<evidence type="ECO:0000313" key="8">
    <source>
        <dbReference type="Proteomes" id="UP000051181"/>
    </source>
</evidence>
<evidence type="ECO:0000256" key="2">
    <source>
        <dbReference type="ARBA" id="ARBA00022553"/>
    </source>
</evidence>
<dbReference type="Pfam" id="PF00359">
    <property type="entry name" value="PTS_EIIA_2"/>
    <property type="match status" value="1"/>
</dbReference>
<dbReference type="InterPro" id="IPR016152">
    <property type="entry name" value="PTrfase/Anion_transptr"/>
</dbReference>
<organism evidence="7 8">
    <name type="scientific">Loigolactobacillus coryniformis subsp. coryniformis KCTC 3167 = DSM 20001</name>
    <dbReference type="NCBI Taxonomy" id="913848"/>
    <lineage>
        <taxon>Bacteria</taxon>
        <taxon>Bacillati</taxon>
        <taxon>Bacillota</taxon>
        <taxon>Bacilli</taxon>
        <taxon>Lactobacillales</taxon>
        <taxon>Lactobacillaceae</taxon>
        <taxon>Loigolactobacillus</taxon>
    </lineage>
</organism>
<evidence type="ECO:0000256" key="1">
    <source>
        <dbReference type="ARBA" id="ARBA00022448"/>
    </source>
</evidence>
<keyword evidence="5" id="KW-0598">Phosphotransferase system</keyword>
<dbReference type="Proteomes" id="UP000051181">
    <property type="component" value="Unassembled WGS sequence"/>
</dbReference>
<protein>
    <submittedName>
        <fullName evidence="7">PTS system mannitol fructose-specific transporter subunit IIA</fullName>
    </submittedName>
</protein>
<dbReference type="eggNOG" id="COG1762">
    <property type="taxonomic scope" value="Bacteria"/>
</dbReference>
<keyword evidence="2" id="KW-0597">Phosphoprotein</keyword>
<dbReference type="GO" id="GO:0016020">
    <property type="term" value="C:membrane"/>
    <property type="evidence" value="ECO:0007669"/>
    <property type="project" value="InterPro"/>
</dbReference>